<evidence type="ECO:0000256" key="2">
    <source>
        <dbReference type="ARBA" id="ARBA00007951"/>
    </source>
</evidence>
<evidence type="ECO:0000256" key="4">
    <source>
        <dbReference type="ARBA" id="ARBA00022729"/>
    </source>
</evidence>
<evidence type="ECO:0000313" key="10">
    <source>
        <dbReference type="EMBL" id="MXO60096.1"/>
    </source>
</evidence>
<dbReference type="EC" id="3.2.1.51" evidence="3"/>
<dbReference type="GO" id="GO:0006004">
    <property type="term" value="P:fucose metabolic process"/>
    <property type="evidence" value="ECO:0007669"/>
    <property type="project" value="InterPro"/>
</dbReference>
<comment type="caution">
    <text evidence="10">The sequence shown here is derived from an EMBL/GenBank/DDBJ whole genome shotgun (WGS) entry which is preliminary data.</text>
</comment>
<keyword evidence="5" id="KW-0378">Hydrolase</keyword>
<dbReference type="SUPFAM" id="SSF51445">
    <property type="entry name" value="(Trans)glycosidases"/>
    <property type="match status" value="1"/>
</dbReference>
<dbReference type="RefSeq" id="WP_159795393.1">
    <property type="nucleotide sequence ID" value="NZ_WTYM01000044.1"/>
</dbReference>
<feature type="domain" description="Alpha-L-fucosidase C-terminal" evidence="9">
    <location>
        <begin position="440"/>
        <end position="502"/>
    </location>
</feature>
<dbReference type="Gene3D" id="2.60.40.1180">
    <property type="entry name" value="Golgi alpha-mannosidase II"/>
    <property type="match status" value="1"/>
</dbReference>
<feature type="site" description="May be important for catalysis" evidence="7">
    <location>
        <position position="338"/>
    </location>
</feature>
<dbReference type="GO" id="GO:0016139">
    <property type="term" value="P:glycoside catabolic process"/>
    <property type="evidence" value="ECO:0007669"/>
    <property type="project" value="TreeGrafter"/>
</dbReference>
<evidence type="ECO:0000259" key="8">
    <source>
        <dbReference type="Pfam" id="PF01120"/>
    </source>
</evidence>
<comment type="similarity">
    <text evidence="2">Belongs to the glycosyl hydrolase 29 family.</text>
</comment>
<evidence type="ECO:0000313" key="11">
    <source>
        <dbReference type="Proteomes" id="UP000433652"/>
    </source>
</evidence>
<reference evidence="10 11" key="1">
    <citation type="submission" date="2019-12" db="EMBL/GenBank/DDBJ databases">
        <title>Genomic-based taxomic classification of the family Erythrobacteraceae.</title>
        <authorList>
            <person name="Xu L."/>
        </authorList>
    </citation>
    <scope>NUCLEOTIDE SEQUENCE [LARGE SCALE GENOMIC DNA]</scope>
    <source>
        <strain evidence="10 11">MCCC 1K01500</strain>
    </source>
</reference>
<dbReference type="Pfam" id="PF01120">
    <property type="entry name" value="Alpha_L_fucos"/>
    <property type="match status" value="1"/>
</dbReference>
<evidence type="ECO:0000256" key="5">
    <source>
        <dbReference type="ARBA" id="ARBA00022801"/>
    </source>
</evidence>
<sequence length="520" mass="59014">MAGSLALPAVARAGVLADWTTLASAWECPEWFRDAKFGIWSHWGPQCVPEYGDWYGRQMYLQGNHVYRHHVETYGHPAEFGFIDLIGRWKADKWDPEALAEKYRRAGARYIVSMASHHDNFDMFASRHHGWNATMVGPKTDIVGRWEKATRAAGLRFGISNHSSHAWHWWQPAYGYDVEGPRMGERYDAFRLTAADGKGRFWEGLDPQDLYTGPNMLIPDGIDSIEAMNRWHGARDGQWLEMVPPGNEAFARKWLARQMDFVEQYRPDLVYFDDSRLPFGQYGLDAVAHFYDQATLWHGSPDVVLTAKRLGDYQREAIMEDVERGFVADIRPEPWQTCTCIGNWHYDRELYERHGYKGAKLVIQRLADIVSKNGNLLLSVPMRGDGSIDADEEVILADLARWTEANGEAIYGTRPWRVFGEGPTQPPTGLMAEHEAAPFTAQDVRFTTKGDAVHAIFLDWPDDARIETFRLGQGTVERVETGAGRPVSFTQRSDALHIDLPRPQGGEFVPVVRIYGAGLV</sequence>
<dbReference type="PANTHER" id="PTHR10030:SF37">
    <property type="entry name" value="ALPHA-L-FUCOSIDASE-RELATED"/>
    <property type="match status" value="1"/>
</dbReference>
<protein>
    <recommendedName>
        <fullName evidence="3">alpha-L-fucosidase</fullName>
        <ecNumber evidence="3">3.2.1.51</ecNumber>
    </recommendedName>
</protein>
<keyword evidence="6" id="KW-0326">Glycosidase</keyword>
<dbReference type="SMART" id="SM00812">
    <property type="entry name" value="Alpha_L_fucos"/>
    <property type="match status" value="1"/>
</dbReference>
<dbReference type="Pfam" id="PF16757">
    <property type="entry name" value="Fucosidase_C"/>
    <property type="match status" value="1"/>
</dbReference>
<evidence type="ECO:0000256" key="6">
    <source>
        <dbReference type="ARBA" id="ARBA00023295"/>
    </source>
</evidence>
<dbReference type="PANTHER" id="PTHR10030">
    <property type="entry name" value="ALPHA-L-FUCOSIDASE"/>
    <property type="match status" value="1"/>
</dbReference>
<dbReference type="InterPro" id="IPR031919">
    <property type="entry name" value="Fucosidase_C"/>
</dbReference>
<dbReference type="GO" id="GO:0005764">
    <property type="term" value="C:lysosome"/>
    <property type="evidence" value="ECO:0007669"/>
    <property type="project" value="TreeGrafter"/>
</dbReference>
<evidence type="ECO:0000259" key="9">
    <source>
        <dbReference type="Pfam" id="PF16757"/>
    </source>
</evidence>
<dbReference type="InterPro" id="IPR057739">
    <property type="entry name" value="Glyco_hydro_29_N"/>
</dbReference>
<dbReference type="PIRSF" id="PIRSF001092">
    <property type="entry name" value="Alpha-L-fucosidase"/>
    <property type="match status" value="1"/>
</dbReference>
<dbReference type="OrthoDB" id="7176684at2"/>
<accession>A0A6I4SZ90</accession>
<name>A0A6I4SZ90_9SPHN</name>
<proteinExistence type="inferred from homology"/>
<dbReference type="InterPro" id="IPR013780">
    <property type="entry name" value="Glyco_hydro_b"/>
</dbReference>
<dbReference type="GO" id="GO:0004560">
    <property type="term" value="F:alpha-L-fucosidase activity"/>
    <property type="evidence" value="ECO:0007669"/>
    <property type="project" value="InterPro"/>
</dbReference>
<organism evidence="10 11">
    <name type="scientific">Croceibacterium salegens</name>
    <dbReference type="NCBI Taxonomy" id="1737568"/>
    <lineage>
        <taxon>Bacteria</taxon>
        <taxon>Pseudomonadati</taxon>
        <taxon>Pseudomonadota</taxon>
        <taxon>Alphaproteobacteria</taxon>
        <taxon>Sphingomonadales</taxon>
        <taxon>Erythrobacteraceae</taxon>
        <taxon>Croceibacterium</taxon>
    </lineage>
</organism>
<dbReference type="Gene3D" id="3.20.20.80">
    <property type="entry name" value="Glycosidases"/>
    <property type="match status" value="1"/>
</dbReference>
<keyword evidence="11" id="KW-1185">Reference proteome</keyword>
<evidence type="ECO:0000256" key="3">
    <source>
        <dbReference type="ARBA" id="ARBA00012662"/>
    </source>
</evidence>
<comment type="function">
    <text evidence="1">Alpha-L-fucosidase is responsible for hydrolyzing the alpha-1,6-linked fucose joined to the reducing-end N-acetylglucosamine of the carbohydrate moieties of glycoproteins.</text>
</comment>
<evidence type="ECO:0000256" key="7">
    <source>
        <dbReference type="PIRSR" id="PIRSR001092-1"/>
    </source>
</evidence>
<dbReference type="InterPro" id="IPR016286">
    <property type="entry name" value="FUC_metazoa-typ"/>
</dbReference>
<dbReference type="AlphaFoldDB" id="A0A6I4SZ90"/>
<evidence type="ECO:0000256" key="1">
    <source>
        <dbReference type="ARBA" id="ARBA00004071"/>
    </source>
</evidence>
<dbReference type="EMBL" id="WTYM01000044">
    <property type="protein sequence ID" value="MXO60096.1"/>
    <property type="molecule type" value="Genomic_DNA"/>
</dbReference>
<dbReference type="InterPro" id="IPR000933">
    <property type="entry name" value="Glyco_hydro_29"/>
</dbReference>
<keyword evidence="4" id="KW-0732">Signal</keyword>
<dbReference type="InterPro" id="IPR017853">
    <property type="entry name" value="GH"/>
</dbReference>
<dbReference type="Proteomes" id="UP000433652">
    <property type="component" value="Unassembled WGS sequence"/>
</dbReference>
<feature type="domain" description="Glycoside hydrolase family 29 N-terminal" evidence="8">
    <location>
        <begin position="17"/>
        <end position="408"/>
    </location>
</feature>
<gene>
    <name evidence="10" type="ORF">GRI89_11155</name>
</gene>